<feature type="domain" description="TRF2/HOY1 PH-like" evidence="2">
    <location>
        <begin position="120"/>
        <end position="239"/>
    </location>
</feature>
<dbReference type="PANTHER" id="PTHR33494:SF5">
    <property type="entry name" value="F10A16.6 PROTEIN"/>
    <property type="match status" value="1"/>
</dbReference>
<gene>
    <name evidence="3" type="primary">LOC115951920</name>
</gene>
<sequence length="336" mass="38379">MELEQVLWLSSGGGGGVSTSQFQGGYAFYHGLQILEATNNSDIQIQQPIEIIDLENDSNGETVTNKGCFDHIAITKSDTFNDLMEAILRFEKNTKCIDETNHNEAQAEVRKVSKKLKALNFRASLLKIGIWEEVAEQVEGLIVRCYFAKEKLAWEISRKQSLKKKIEIKWSDILAIRAKIMEDGTGVLEIELNRPPSFYEESTPIPRQHTIWNISSDFTGGQALNYRMHYLEFPPGVLEKYYKKLLESNELLMLSQNPFLSLSSPYFNCNFSGAKRKRAISSSTNHMYNGEHGMDNHDYLSSSSMHSQSRSWQPPHQVSYGNLMMHRPREGWNNSL</sequence>
<reference evidence="3 4" key="1">
    <citation type="journal article" date="2016" name="G3 (Bethesda)">
        <title>First Draft Assembly and Annotation of the Genome of a California Endemic Oak Quercus lobata Nee (Fagaceae).</title>
        <authorList>
            <person name="Sork V.L."/>
            <person name="Fitz-Gibbon S.T."/>
            <person name="Puiu D."/>
            <person name="Crepeau M."/>
            <person name="Gugger P.F."/>
            <person name="Sherman R."/>
            <person name="Stevens K."/>
            <person name="Langley C.H."/>
            <person name="Pellegrini M."/>
            <person name="Salzberg S.L."/>
        </authorList>
    </citation>
    <scope>NUCLEOTIDE SEQUENCE [LARGE SCALE GENOMIC DNA]</scope>
    <source>
        <strain evidence="3 4">cv. SW786</strain>
    </source>
</reference>
<dbReference type="Pfam" id="PF24818">
    <property type="entry name" value="PH_TRF2_HOY1"/>
    <property type="match status" value="1"/>
</dbReference>
<dbReference type="Gramene" id="QL07p032152:mrna">
    <property type="protein sequence ID" value="QL07p032152:mrna"/>
    <property type="gene ID" value="QL07p032152"/>
</dbReference>
<evidence type="ECO:0000259" key="2">
    <source>
        <dbReference type="Pfam" id="PF24818"/>
    </source>
</evidence>
<dbReference type="GeneID" id="115951920"/>
<dbReference type="EMBL" id="LRBV02000007">
    <property type="status" value="NOT_ANNOTATED_CDS"/>
    <property type="molecule type" value="Genomic_DNA"/>
</dbReference>
<proteinExistence type="predicted"/>
<feature type="compositionally biased region" description="Low complexity" evidence="1">
    <location>
        <begin position="301"/>
        <end position="311"/>
    </location>
</feature>
<dbReference type="OMA" id="HTIWNIS"/>
<name>A0A7N2M5C0_QUELO</name>
<organism evidence="3 4">
    <name type="scientific">Quercus lobata</name>
    <name type="common">Valley oak</name>
    <dbReference type="NCBI Taxonomy" id="97700"/>
    <lineage>
        <taxon>Eukaryota</taxon>
        <taxon>Viridiplantae</taxon>
        <taxon>Streptophyta</taxon>
        <taxon>Embryophyta</taxon>
        <taxon>Tracheophyta</taxon>
        <taxon>Spermatophyta</taxon>
        <taxon>Magnoliopsida</taxon>
        <taxon>eudicotyledons</taxon>
        <taxon>Gunneridae</taxon>
        <taxon>Pentapetalae</taxon>
        <taxon>rosids</taxon>
        <taxon>fabids</taxon>
        <taxon>Fagales</taxon>
        <taxon>Fagaceae</taxon>
        <taxon>Quercus</taxon>
    </lineage>
</organism>
<dbReference type="KEGG" id="qlo:115951920"/>
<feature type="region of interest" description="Disordered" evidence="1">
    <location>
        <begin position="298"/>
        <end position="320"/>
    </location>
</feature>
<dbReference type="EnsemblPlants" id="QL07p032152:mrna">
    <property type="protein sequence ID" value="QL07p032152:mrna"/>
    <property type="gene ID" value="QL07p032152"/>
</dbReference>
<dbReference type="Proteomes" id="UP000594261">
    <property type="component" value="Chromosome 7"/>
</dbReference>
<dbReference type="OrthoDB" id="1689622at2759"/>
<accession>A0A7N2M5C0</accession>
<reference evidence="3" key="2">
    <citation type="submission" date="2021-01" db="UniProtKB">
        <authorList>
            <consortium name="EnsemblPlants"/>
        </authorList>
    </citation>
    <scope>IDENTIFICATION</scope>
</reference>
<evidence type="ECO:0000256" key="1">
    <source>
        <dbReference type="SAM" id="MobiDB-lite"/>
    </source>
</evidence>
<keyword evidence="4" id="KW-1185">Reference proteome</keyword>
<dbReference type="RefSeq" id="XP_030924902.1">
    <property type="nucleotide sequence ID" value="XM_031069042.1"/>
</dbReference>
<dbReference type="InParanoid" id="A0A7N2M5C0"/>
<protein>
    <recommendedName>
        <fullName evidence="2">TRF2/HOY1 PH-like domain-containing protein</fullName>
    </recommendedName>
</protein>
<dbReference type="PANTHER" id="PTHR33494">
    <property type="entry name" value="OS02G0793800 PROTEIN"/>
    <property type="match status" value="1"/>
</dbReference>
<dbReference type="InterPro" id="IPR057939">
    <property type="entry name" value="TRF2_HOY1_PH"/>
</dbReference>
<dbReference type="AlphaFoldDB" id="A0A7N2M5C0"/>
<evidence type="ECO:0000313" key="3">
    <source>
        <dbReference type="EnsemblPlants" id="QL07p032152:mrna"/>
    </source>
</evidence>
<evidence type="ECO:0000313" key="4">
    <source>
        <dbReference type="Proteomes" id="UP000594261"/>
    </source>
</evidence>